<reference evidence="1 2" key="1">
    <citation type="journal article" date="2019" name="Nat. Ecol. Evol.">
        <title>Megaphylogeny resolves global patterns of mushroom evolution.</title>
        <authorList>
            <person name="Varga T."/>
            <person name="Krizsan K."/>
            <person name="Foldi C."/>
            <person name="Dima B."/>
            <person name="Sanchez-Garcia M."/>
            <person name="Sanchez-Ramirez S."/>
            <person name="Szollosi G.J."/>
            <person name="Szarkandi J.G."/>
            <person name="Papp V."/>
            <person name="Albert L."/>
            <person name="Andreopoulos W."/>
            <person name="Angelini C."/>
            <person name="Antonin V."/>
            <person name="Barry K.W."/>
            <person name="Bougher N.L."/>
            <person name="Buchanan P."/>
            <person name="Buyck B."/>
            <person name="Bense V."/>
            <person name="Catcheside P."/>
            <person name="Chovatia M."/>
            <person name="Cooper J."/>
            <person name="Damon W."/>
            <person name="Desjardin D."/>
            <person name="Finy P."/>
            <person name="Geml J."/>
            <person name="Haridas S."/>
            <person name="Hughes K."/>
            <person name="Justo A."/>
            <person name="Karasinski D."/>
            <person name="Kautmanova I."/>
            <person name="Kiss B."/>
            <person name="Kocsube S."/>
            <person name="Kotiranta H."/>
            <person name="LaButti K.M."/>
            <person name="Lechner B.E."/>
            <person name="Liimatainen K."/>
            <person name="Lipzen A."/>
            <person name="Lukacs Z."/>
            <person name="Mihaltcheva S."/>
            <person name="Morgado L.N."/>
            <person name="Niskanen T."/>
            <person name="Noordeloos M.E."/>
            <person name="Ohm R.A."/>
            <person name="Ortiz-Santana B."/>
            <person name="Ovrebo C."/>
            <person name="Racz N."/>
            <person name="Riley R."/>
            <person name="Savchenko A."/>
            <person name="Shiryaev A."/>
            <person name="Soop K."/>
            <person name="Spirin V."/>
            <person name="Szebenyi C."/>
            <person name="Tomsovsky M."/>
            <person name="Tulloss R.E."/>
            <person name="Uehling J."/>
            <person name="Grigoriev I.V."/>
            <person name="Vagvolgyi C."/>
            <person name="Papp T."/>
            <person name="Martin F.M."/>
            <person name="Miettinen O."/>
            <person name="Hibbett D.S."/>
            <person name="Nagy L.G."/>
        </authorList>
    </citation>
    <scope>NUCLEOTIDE SEQUENCE [LARGE SCALE GENOMIC DNA]</scope>
    <source>
        <strain evidence="1 2">HHB13444</strain>
    </source>
</reference>
<dbReference type="Proteomes" id="UP000308197">
    <property type="component" value="Unassembled WGS sequence"/>
</dbReference>
<dbReference type="AlphaFoldDB" id="A0A5C3NNE9"/>
<accession>A0A5C3NNE9</accession>
<protein>
    <submittedName>
        <fullName evidence="1">Uncharacterized protein</fullName>
    </submittedName>
</protein>
<evidence type="ECO:0000313" key="2">
    <source>
        <dbReference type="Proteomes" id="UP000308197"/>
    </source>
</evidence>
<proteinExistence type="predicted"/>
<evidence type="ECO:0000313" key="1">
    <source>
        <dbReference type="EMBL" id="TFK78764.1"/>
    </source>
</evidence>
<keyword evidence="2" id="KW-1185">Reference proteome</keyword>
<sequence>MFVSLTSELKYLMSTHFDRSARLEETSTSLQLFAKTMTFQLRLREHANDAIKSRKYLPERMSHLRTFHALETSMDHPCGLPGAHLLLTKLEGVHRCTRS</sequence>
<organism evidence="1 2">
    <name type="scientific">Polyporus arcularius HHB13444</name>
    <dbReference type="NCBI Taxonomy" id="1314778"/>
    <lineage>
        <taxon>Eukaryota</taxon>
        <taxon>Fungi</taxon>
        <taxon>Dikarya</taxon>
        <taxon>Basidiomycota</taxon>
        <taxon>Agaricomycotina</taxon>
        <taxon>Agaricomycetes</taxon>
        <taxon>Polyporales</taxon>
        <taxon>Polyporaceae</taxon>
        <taxon>Polyporus</taxon>
    </lineage>
</organism>
<gene>
    <name evidence="1" type="ORF">K466DRAFT_57317</name>
</gene>
<dbReference type="EMBL" id="ML212341">
    <property type="protein sequence ID" value="TFK78764.1"/>
    <property type="molecule type" value="Genomic_DNA"/>
</dbReference>
<dbReference type="InParanoid" id="A0A5C3NNE9"/>
<name>A0A5C3NNE9_9APHY</name>